<keyword evidence="3" id="KW-1185">Reference proteome</keyword>
<feature type="transmembrane region" description="Helical" evidence="1">
    <location>
        <begin position="12"/>
        <end position="29"/>
    </location>
</feature>
<feature type="transmembrane region" description="Helical" evidence="1">
    <location>
        <begin position="171"/>
        <end position="192"/>
    </location>
</feature>
<keyword evidence="1" id="KW-0812">Transmembrane</keyword>
<dbReference type="InterPro" id="IPR006541">
    <property type="entry name" value="Bacteriocin_ass"/>
</dbReference>
<feature type="transmembrane region" description="Helical" evidence="1">
    <location>
        <begin position="596"/>
        <end position="617"/>
    </location>
</feature>
<evidence type="ECO:0000256" key="1">
    <source>
        <dbReference type="SAM" id="Phobius"/>
    </source>
</evidence>
<feature type="transmembrane region" description="Helical" evidence="1">
    <location>
        <begin position="261"/>
        <end position="283"/>
    </location>
</feature>
<protein>
    <submittedName>
        <fullName evidence="2">DUF1430 domain-containing protein</fullName>
    </submittedName>
</protein>
<dbReference type="Proteomes" id="UP000442619">
    <property type="component" value="Unassembled WGS sequence"/>
</dbReference>
<dbReference type="RefSeq" id="WP_154517503.1">
    <property type="nucleotide sequence ID" value="NZ_VUNM01000025.1"/>
</dbReference>
<dbReference type="EMBL" id="VUNM01000025">
    <property type="protein sequence ID" value="MST89822.1"/>
    <property type="molecule type" value="Genomic_DNA"/>
</dbReference>
<comment type="caution">
    <text evidence="2">The sequence shown here is derived from an EMBL/GenBank/DDBJ whole genome shotgun (WGS) entry which is preliminary data.</text>
</comment>
<reference evidence="2 3" key="1">
    <citation type="submission" date="2019-08" db="EMBL/GenBank/DDBJ databases">
        <title>In-depth cultivation of the pig gut microbiome towards novel bacterial diversity and tailored functional studies.</title>
        <authorList>
            <person name="Wylensek D."/>
            <person name="Hitch T.C.A."/>
            <person name="Clavel T."/>
        </authorList>
    </citation>
    <scope>NUCLEOTIDE SEQUENCE [LARGE SCALE GENOMIC DNA]</scope>
    <source>
        <strain evidence="2 3">CA-Schmier-601-WT-3</strain>
    </source>
</reference>
<feature type="transmembrane region" description="Helical" evidence="1">
    <location>
        <begin position="623"/>
        <end position="644"/>
    </location>
</feature>
<sequence>MITKLTTIKTTTIILMACVLSFFIIDFAARDMNGDFRDQLDSHFKDSLEISFDYRTKNDERKAILEYYAKKYHFSFYCYEYHSENDSNFYFIYDPSNRITLKKYDIGGYFNRHYIHDVKAINENQYYLTNYNILFDGDKSAIEDAFSSMKDIRIKEEYNQHNHHVKGNSTFIFLLQTVSTYITILLIVYLIVELAIYEKQCKEYALKKMHGISVLTILKKTYINDFLAVSLLYWLTNLIFVFGLGYKGNDYSYILKMSAKIYGLLLIPFILIDVLESVGVRFLSIKDALKNRVNVVVYDAVSIAFKFVTVFFLTFQLVSLTSHAYDLYKQTRELNKIAQKTKYMMRIYGMDVRYDLSNDETVKVMNKFDQLVQDNGGIYIDASNYYTKDGGNPYGPLSYFKKAIIVNENAVSFFHIKDVKGKDIIIDKVKQRYLHPILLVPEDLKDDPKVQSYIKDSDLKYEVITIQSNQKIYSFRPELANRNDGWIINSIMIIDGSSLNDALIPIKDKDIEMGFKNLLNAYDIDDKLLLKMRPADYFNEHMKWLKEEAMRYLVISIFSLLLAAIVIYQSIVIYFKRNMKRILILKVNGNSFVERYDMYFITDLSLYMIMGILSVILGRPHNVLALFVIYLLNIIFLTATLRHVESSKIIAFLKGDDR</sequence>
<dbReference type="AlphaFoldDB" id="A0A844FWR4"/>
<feature type="transmembrane region" description="Helical" evidence="1">
    <location>
        <begin position="552"/>
        <end position="575"/>
    </location>
</feature>
<evidence type="ECO:0000313" key="2">
    <source>
        <dbReference type="EMBL" id="MST89822.1"/>
    </source>
</evidence>
<dbReference type="Pfam" id="PF07242">
    <property type="entry name" value="DUF1430"/>
    <property type="match status" value="1"/>
</dbReference>
<name>A0A844FWR4_9FIRM</name>
<proteinExistence type="predicted"/>
<accession>A0A844FWR4</accession>
<gene>
    <name evidence="2" type="ORF">FYJ79_09590</name>
</gene>
<feature type="transmembrane region" description="Helical" evidence="1">
    <location>
        <begin position="295"/>
        <end position="318"/>
    </location>
</feature>
<evidence type="ECO:0000313" key="3">
    <source>
        <dbReference type="Proteomes" id="UP000442619"/>
    </source>
</evidence>
<keyword evidence="1" id="KW-0472">Membrane</keyword>
<feature type="transmembrane region" description="Helical" evidence="1">
    <location>
        <begin position="226"/>
        <end position="246"/>
    </location>
</feature>
<keyword evidence="1" id="KW-1133">Transmembrane helix</keyword>
<organism evidence="2 3">
    <name type="scientific">Sharpea porci</name>
    <dbReference type="NCBI Taxonomy" id="2652286"/>
    <lineage>
        <taxon>Bacteria</taxon>
        <taxon>Bacillati</taxon>
        <taxon>Bacillota</taxon>
        <taxon>Erysipelotrichia</taxon>
        <taxon>Erysipelotrichales</taxon>
        <taxon>Coprobacillaceae</taxon>
        <taxon>Sharpea</taxon>
    </lineage>
</organism>